<keyword evidence="1" id="KW-0472">Membrane</keyword>
<comment type="caution">
    <text evidence="2">The sequence shown here is derived from an EMBL/GenBank/DDBJ whole genome shotgun (WGS) entry which is preliminary data.</text>
</comment>
<organism evidence="2 3">
    <name type="scientific">Actinocorallia longicatena</name>
    <dbReference type="NCBI Taxonomy" id="111803"/>
    <lineage>
        <taxon>Bacteria</taxon>
        <taxon>Bacillati</taxon>
        <taxon>Actinomycetota</taxon>
        <taxon>Actinomycetes</taxon>
        <taxon>Streptosporangiales</taxon>
        <taxon>Thermomonosporaceae</taxon>
        <taxon>Actinocorallia</taxon>
    </lineage>
</organism>
<dbReference type="EMBL" id="BAAAUV010000011">
    <property type="protein sequence ID" value="GAA3220116.1"/>
    <property type="molecule type" value="Genomic_DNA"/>
</dbReference>
<keyword evidence="1" id="KW-1133">Transmembrane helix</keyword>
<feature type="transmembrane region" description="Helical" evidence="1">
    <location>
        <begin position="99"/>
        <end position="120"/>
    </location>
</feature>
<evidence type="ECO:0000313" key="3">
    <source>
        <dbReference type="Proteomes" id="UP001501237"/>
    </source>
</evidence>
<evidence type="ECO:0000313" key="2">
    <source>
        <dbReference type="EMBL" id="GAA3220116.1"/>
    </source>
</evidence>
<dbReference type="RefSeq" id="WP_344831441.1">
    <property type="nucleotide sequence ID" value="NZ_BAAAUV010000011.1"/>
</dbReference>
<sequence>MNPVRNSRPLSRAAAAGAVALVPWAVVLSSRLPATTVAHHWSIAWGGFDLMIAASLAALAWTARRGDPRLPLAATATATLAFVDAWFDVLTAAPGPGRTAAVLLAVCAELPLALFCAWLARRTAPRYSLAA</sequence>
<name>A0ABP6QCN6_9ACTN</name>
<gene>
    <name evidence="2" type="ORF">GCM10010468_44510</name>
</gene>
<dbReference type="Proteomes" id="UP001501237">
    <property type="component" value="Unassembled WGS sequence"/>
</dbReference>
<keyword evidence="1" id="KW-0812">Transmembrane</keyword>
<reference evidence="3" key="1">
    <citation type="journal article" date="2019" name="Int. J. Syst. Evol. Microbiol.">
        <title>The Global Catalogue of Microorganisms (GCM) 10K type strain sequencing project: providing services to taxonomists for standard genome sequencing and annotation.</title>
        <authorList>
            <consortium name="The Broad Institute Genomics Platform"/>
            <consortium name="The Broad Institute Genome Sequencing Center for Infectious Disease"/>
            <person name="Wu L."/>
            <person name="Ma J."/>
        </authorList>
    </citation>
    <scope>NUCLEOTIDE SEQUENCE [LARGE SCALE GENOMIC DNA]</scope>
    <source>
        <strain evidence="3">JCM 9377</strain>
    </source>
</reference>
<protein>
    <recommendedName>
        <fullName evidence="4">LPXTG-motif cell wall-anchored protein</fullName>
    </recommendedName>
</protein>
<feature type="transmembrane region" description="Helical" evidence="1">
    <location>
        <begin position="70"/>
        <end position="87"/>
    </location>
</feature>
<proteinExistence type="predicted"/>
<feature type="transmembrane region" description="Helical" evidence="1">
    <location>
        <begin position="43"/>
        <end position="63"/>
    </location>
</feature>
<keyword evidence="3" id="KW-1185">Reference proteome</keyword>
<evidence type="ECO:0008006" key="4">
    <source>
        <dbReference type="Google" id="ProtNLM"/>
    </source>
</evidence>
<evidence type="ECO:0000256" key="1">
    <source>
        <dbReference type="SAM" id="Phobius"/>
    </source>
</evidence>
<accession>A0ABP6QCN6</accession>